<dbReference type="Proteomes" id="UP000887565">
    <property type="component" value="Unplaced"/>
</dbReference>
<accession>A0A915JYE8</accession>
<evidence type="ECO:0000313" key="1">
    <source>
        <dbReference type="Proteomes" id="UP000887565"/>
    </source>
</evidence>
<dbReference type="PANTHER" id="PTHR10887">
    <property type="entry name" value="DNA2/NAM7 HELICASE FAMILY"/>
    <property type="match status" value="1"/>
</dbReference>
<dbReference type="PANTHER" id="PTHR10887:SF495">
    <property type="entry name" value="HELICASE SENATAXIN ISOFORM X1-RELATED"/>
    <property type="match status" value="1"/>
</dbReference>
<name>A0A915JYE8_ROMCU</name>
<dbReference type="AlphaFoldDB" id="A0A915JYE8"/>
<dbReference type="WBParaSite" id="nRc.2.0.1.t31114-RA">
    <property type="protein sequence ID" value="nRc.2.0.1.t31114-RA"/>
    <property type="gene ID" value="nRc.2.0.1.g31114"/>
</dbReference>
<keyword evidence="1" id="KW-1185">Reference proteome</keyword>
<dbReference type="InterPro" id="IPR045055">
    <property type="entry name" value="DNA2/NAM7-like"/>
</dbReference>
<organism evidence="1 2">
    <name type="scientific">Romanomermis culicivorax</name>
    <name type="common">Nematode worm</name>
    <dbReference type="NCBI Taxonomy" id="13658"/>
    <lineage>
        <taxon>Eukaryota</taxon>
        <taxon>Metazoa</taxon>
        <taxon>Ecdysozoa</taxon>
        <taxon>Nematoda</taxon>
        <taxon>Enoplea</taxon>
        <taxon>Dorylaimia</taxon>
        <taxon>Mermithida</taxon>
        <taxon>Mermithoidea</taxon>
        <taxon>Mermithidae</taxon>
        <taxon>Romanomermis</taxon>
    </lineage>
</organism>
<sequence>VTLLGDPCQLGPCVISQEAEELGYGQILFECLHNMNLQCALLNEQYGMHPEIQSLIPPVTEDLSNNDKWVRDS</sequence>
<reference evidence="2" key="1">
    <citation type="submission" date="2022-11" db="UniProtKB">
        <authorList>
            <consortium name="WormBaseParasite"/>
        </authorList>
    </citation>
    <scope>IDENTIFICATION</scope>
</reference>
<proteinExistence type="predicted"/>
<dbReference type="InterPro" id="IPR027417">
    <property type="entry name" value="P-loop_NTPase"/>
</dbReference>
<protein>
    <submittedName>
        <fullName evidence="2">RNA helicase</fullName>
    </submittedName>
</protein>
<evidence type="ECO:0000313" key="2">
    <source>
        <dbReference type="WBParaSite" id="nRc.2.0.1.t31114-RA"/>
    </source>
</evidence>
<dbReference type="Gene3D" id="3.40.50.300">
    <property type="entry name" value="P-loop containing nucleotide triphosphate hydrolases"/>
    <property type="match status" value="1"/>
</dbReference>